<proteinExistence type="predicted"/>
<sequence>MICKNADSKAGAIAALESLLACAVPGKKALVERELRMLRAGIKGEQEAAYLIDFQLKDSQKTAVIHDLRIQLGDGRVAQIDHLLIHRTLRFYILETKHFAHGVKITDEGEFLRWNDWKKTYEGMPSPIEQNERHAAVLRTVLKKLGMGEPTIESMILIAPQARIDRSKRFNSDRVVKADQFLTAMQKNLDNASILGLLGGFAKATFSESIADIAKKLVRLHRPIAIDYAAKFGMTDASPISDATPTSATQFGHSAQWPAPAAAAPAPAVDSAAGMTTQFGHSASPAPTPRPTSAPRPAPTPTPRPTPRPTPTPTSAPTPAPTSRPTSSAPVHHCRKCEGTDISIQYGKFGYYFKCGSCDGNTPIKLHCSKEGHKPRLRKDGPRFYQECAGCQSSAMYFTNTQQVHSDAM</sequence>
<dbReference type="RefSeq" id="WP_283441545.1">
    <property type="nucleotide sequence ID" value="NZ_FXUL01000003.1"/>
</dbReference>
<keyword evidence="4" id="KW-1185">Reference proteome</keyword>
<evidence type="ECO:0000259" key="2">
    <source>
        <dbReference type="PROSITE" id="PS50965"/>
    </source>
</evidence>
<feature type="compositionally biased region" description="Low complexity" evidence="1">
    <location>
        <begin position="258"/>
        <end position="268"/>
    </location>
</feature>
<gene>
    <name evidence="3" type="ORF">SAMN06295970_103282</name>
</gene>
<dbReference type="EMBL" id="FXUL01000003">
    <property type="protein sequence ID" value="SMP53391.1"/>
    <property type="molecule type" value="Genomic_DNA"/>
</dbReference>
<reference evidence="3 4" key="1">
    <citation type="submission" date="2017-05" db="EMBL/GenBank/DDBJ databases">
        <authorList>
            <person name="Varghese N."/>
            <person name="Submissions S."/>
        </authorList>
    </citation>
    <scope>NUCLEOTIDE SEQUENCE [LARGE SCALE GENOMIC DNA]</scope>
    <source>
        <strain evidence="3 4">DSM 26001</strain>
    </source>
</reference>
<evidence type="ECO:0000256" key="1">
    <source>
        <dbReference type="SAM" id="MobiDB-lite"/>
    </source>
</evidence>
<feature type="compositionally biased region" description="Polar residues" evidence="1">
    <location>
        <begin position="243"/>
        <end position="253"/>
    </location>
</feature>
<organism evidence="3 4">
    <name type="scientific">Noviherbaspirillum suwonense</name>
    <dbReference type="NCBI Taxonomy" id="1224511"/>
    <lineage>
        <taxon>Bacteria</taxon>
        <taxon>Pseudomonadati</taxon>
        <taxon>Pseudomonadota</taxon>
        <taxon>Betaproteobacteria</taxon>
        <taxon>Burkholderiales</taxon>
        <taxon>Oxalobacteraceae</taxon>
        <taxon>Noviherbaspirillum</taxon>
    </lineage>
</organism>
<evidence type="ECO:0000313" key="4">
    <source>
        <dbReference type="Proteomes" id="UP001158049"/>
    </source>
</evidence>
<dbReference type="Proteomes" id="UP001158049">
    <property type="component" value="Unassembled WGS sequence"/>
</dbReference>
<name>A0ABY1PZX8_9BURK</name>
<dbReference type="PROSITE" id="PS50965">
    <property type="entry name" value="NERD"/>
    <property type="match status" value="1"/>
</dbReference>
<feature type="compositionally biased region" description="Pro residues" evidence="1">
    <location>
        <begin position="286"/>
        <end position="322"/>
    </location>
</feature>
<feature type="region of interest" description="Disordered" evidence="1">
    <location>
        <begin position="243"/>
        <end position="333"/>
    </location>
</feature>
<comment type="caution">
    <text evidence="3">The sequence shown here is derived from an EMBL/GenBank/DDBJ whole genome shotgun (WGS) entry which is preliminary data.</text>
</comment>
<dbReference type="Pfam" id="PF08378">
    <property type="entry name" value="NERD"/>
    <property type="match status" value="1"/>
</dbReference>
<protein>
    <submittedName>
        <fullName evidence="3">Nuclease-related domain-containing protein</fullName>
    </submittedName>
</protein>
<accession>A0ABY1PZX8</accession>
<dbReference type="InterPro" id="IPR011528">
    <property type="entry name" value="NERD"/>
</dbReference>
<evidence type="ECO:0000313" key="3">
    <source>
        <dbReference type="EMBL" id="SMP53391.1"/>
    </source>
</evidence>
<feature type="domain" description="NERD" evidence="2">
    <location>
        <begin position="40"/>
        <end position="161"/>
    </location>
</feature>